<dbReference type="InterPro" id="IPR000477">
    <property type="entry name" value="RT_dom"/>
</dbReference>
<gene>
    <name evidence="2" type="ORF">EZS28_055378</name>
</gene>
<dbReference type="OrthoDB" id="2348824at2759"/>
<dbReference type="InterPro" id="IPR043128">
    <property type="entry name" value="Rev_trsase/Diguanyl_cyclase"/>
</dbReference>
<evidence type="ECO:0000313" key="2">
    <source>
        <dbReference type="EMBL" id="KAA6315693.1"/>
    </source>
</evidence>
<dbReference type="PANTHER" id="PTHR33050">
    <property type="entry name" value="REVERSE TRANSCRIPTASE DOMAIN-CONTAINING PROTEIN"/>
    <property type="match status" value="1"/>
</dbReference>
<dbReference type="InterPro" id="IPR043502">
    <property type="entry name" value="DNA/RNA_pol_sf"/>
</dbReference>
<dbReference type="EMBL" id="SNRW01047308">
    <property type="protein sequence ID" value="KAA6315693.1"/>
    <property type="molecule type" value="Genomic_DNA"/>
</dbReference>
<reference evidence="2 3" key="1">
    <citation type="submission" date="2019-03" db="EMBL/GenBank/DDBJ databases">
        <title>Single cell metagenomics reveals metabolic interactions within the superorganism composed of flagellate Streblomastix strix and complex community of Bacteroidetes bacteria on its surface.</title>
        <authorList>
            <person name="Treitli S.C."/>
            <person name="Kolisko M."/>
            <person name="Husnik F."/>
            <person name="Keeling P."/>
            <person name="Hampl V."/>
        </authorList>
    </citation>
    <scope>NUCLEOTIDE SEQUENCE [LARGE SCALE GENOMIC DNA]</scope>
    <source>
        <strain evidence="2">ST1C</strain>
    </source>
</reference>
<evidence type="ECO:0000259" key="1">
    <source>
        <dbReference type="PROSITE" id="PS50878"/>
    </source>
</evidence>
<dbReference type="PROSITE" id="PS50878">
    <property type="entry name" value="RT_POL"/>
    <property type="match status" value="1"/>
</dbReference>
<comment type="caution">
    <text evidence="2">The sequence shown here is derived from an EMBL/GenBank/DDBJ whole genome shotgun (WGS) entry which is preliminary data.</text>
</comment>
<sequence>MPLELRQAPIIFAKTLQIALAAIKKDLSSTILQYSDDILIICEHPESSLQESMLVMRNLQKFWWIINEKKSELQPVKEIRYLGWIWNTEEMIV</sequence>
<dbReference type="Pfam" id="PF00078">
    <property type="entry name" value="RVT_1"/>
    <property type="match status" value="1"/>
</dbReference>
<accession>A0A5J4Q4T4</accession>
<dbReference type="Proteomes" id="UP000324800">
    <property type="component" value="Unassembled WGS sequence"/>
</dbReference>
<organism evidence="2 3">
    <name type="scientific">Streblomastix strix</name>
    <dbReference type="NCBI Taxonomy" id="222440"/>
    <lineage>
        <taxon>Eukaryota</taxon>
        <taxon>Metamonada</taxon>
        <taxon>Preaxostyla</taxon>
        <taxon>Oxymonadida</taxon>
        <taxon>Streblomastigidae</taxon>
        <taxon>Streblomastix</taxon>
    </lineage>
</organism>
<dbReference type="AlphaFoldDB" id="A0A5J4Q4T4"/>
<dbReference type="SUPFAM" id="SSF56672">
    <property type="entry name" value="DNA/RNA polymerases"/>
    <property type="match status" value="1"/>
</dbReference>
<proteinExistence type="predicted"/>
<feature type="non-terminal residue" evidence="2">
    <location>
        <position position="93"/>
    </location>
</feature>
<protein>
    <recommendedName>
        <fullName evidence="1">Reverse transcriptase domain-containing protein</fullName>
    </recommendedName>
</protein>
<feature type="domain" description="Reverse transcriptase" evidence="1">
    <location>
        <begin position="1"/>
        <end position="86"/>
    </location>
</feature>
<name>A0A5J4Q4T4_9EUKA</name>
<evidence type="ECO:0000313" key="3">
    <source>
        <dbReference type="Proteomes" id="UP000324800"/>
    </source>
</evidence>
<dbReference type="InterPro" id="IPR052055">
    <property type="entry name" value="Hepadnavirus_pol/RT"/>
</dbReference>
<dbReference type="Gene3D" id="3.30.70.270">
    <property type="match status" value="1"/>
</dbReference>
<dbReference type="PANTHER" id="PTHR33050:SF7">
    <property type="entry name" value="RIBONUCLEASE H"/>
    <property type="match status" value="1"/>
</dbReference>